<organism evidence="9 10">
    <name type="scientific">Mastigocoleus testarum BC008</name>
    <dbReference type="NCBI Taxonomy" id="371196"/>
    <lineage>
        <taxon>Bacteria</taxon>
        <taxon>Bacillati</taxon>
        <taxon>Cyanobacteriota</taxon>
        <taxon>Cyanophyceae</taxon>
        <taxon>Nostocales</taxon>
        <taxon>Hapalosiphonaceae</taxon>
        <taxon>Mastigocoleus</taxon>
    </lineage>
</organism>
<dbReference type="Gene3D" id="1.10.287.1260">
    <property type="match status" value="1"/>
</dbReference>
<dbReference type="AlphaFoldDB" id="A0A0V7ZPQ4"/>
<evidence type="ECO:0000256" key="6">
    <source>
        <dbReference type="SAM" id="Phobius"/>
    </source>
</evidence>
<dbReference type="EMBL" id="LMTZ01000095">
    <property type="protein sequence ID" value="KST66672.1"/>
    <property type="molecule type" value="Genomic_DNA"/>
</dbReference>
<keyword evidence="10" id="KW-1185">Reference proteome</keyword>
<evidence type="ECO:0000259" key="7">
    <source>
        <dbReference type="Pfam" id="PF00924"/>
    </source>
</evidence>
<feature type="transmembrane region" description="Helical" evidence="6">
    <location>
        <begin position="19"/>
        <end position="43"/>
    </location>
</feature>
<dbReference type="Pfam" id="PF00924">
    <property type="entry name" value="MS_channel_2nd"/>
    <property type="match status" value="1"/>
</dbReference>
<name>A0A0V7ZPQ4_9CYAN</name>
<accession>A0A0V7ZPQ4</accession>
<gene>
    <name evidence="8" type="ORF">BC008_25610</name>
    <name evidence="9" type="ORF">BC008_26135</name>
</gene>
<dbReference type="EMBL" id="LMTZ01000097">
    <property type="protein sequence ID" value="KST66351.1"/>
    <property type="molecule type" value="Genomic_DNA"/>
</dbReference>
<dbReference type="SUPFAM" id="SSF82861">
    <property type="entry name" value="Mechanosensitive channel protein MscS (YggB), transmembrane region"/>
    <property type="match status" value="1"/>
</dbReference>
<dbReference type="Proteomes" id="UP000053372">
    <property type="component" value="Unassembled WGS sequence"/>
</dbReference>
<keyword evidence="4 6" id="KW-1133">Transmembrane helix</keyword>
<dbReference type="InterPro" id="IPR023408">
    <property type="entry name" value="MscS_beta-dom_sf"/>
</dbReference>
<dbReference type="GO" id="GO:0055085">
    <property type="term" value="P:transmembrane transport"/>
    <property type="evidence" value="ECO:0007669"/>
    <property type="project" value="InterPro"/>
</dbReference>
<dbReference type="InterPro" id="IPR006685">
    <property type="entry name" value="MscS_channel_2nd"/>
</dbReference>
<dbReference type="Gene3D" id="2.30.30.60">
    <property type="match status" value="1"/>
</dbReference>
<feature type="transmembrane region" description="Helical" evidence="6">
    <location>
        <begin position="135"/>
        <end position="157"/>
    </location>
</feature>
<feature type="transmembrane region" description="Helical" evidence="6">
    <location>
        <begin position="63"/>
        <end position="80"/>
    </location>
</feature>
<protein>
    <submittedName>
        <fullName evidence="9">Mechanosensitive ion channel protein MscS</fullName>
    </submittedName>
</protein>
<reference evidence="9 10" key="1">
    <citation type="journal article" date="2015" name="Genome Announc.">
        <title>Draft Genome of the Euendolithic (true boring) Cyanobacterium Mastigocoleus testarum strain BC008.</title>
        <authorList>
            <person name="Guida B.S."/>
            <person name="Garcia-Pichel F."/>
        </authorList>
    </citation>
    <scope>NUCLEOTIDE SEQUENCE [LARGE SCALE GENOMIC DNA]</scope>
    <source>
        <strain evidence="9 10">BC008</strain>
    </source>
</reference>
<dbReference type="GO" id="GO:0016020">
    <property type="term" value="C:membrane"/>
    <property type="evidence" value="ECO:0007669"/>
    <property type="project" value="UniProtKB-SubCell"/>
</dbReference>
<keyword evidence="3 6" id="KW-0812">Transmembrane</keyword>
<evidence type="ECO:0000313" key="9">
    <source>
        <dbReference type="EMBL" id="KST66672.1"/>
    </source>
</evidence>
<feature type="transmembrane region" description="Helical" evidence="6">
    <location>
        <begin position="92"/>
        <end position="114"/>
    </location>
</feature>
<comment type="similarity">
    <text evidence="2">Belongs to the MscS (TC 1.A.23) family.</text>
</comment>
<dbReference type="OrthoDB" id="450694at2"/>
<evidence type="ECO:0000313" key="10">
    <source>
        <dbReference type="Proteomes" id="UP000053372"/>
    </source>
</evidence>
<sequence length="370" mass="41398">MKYIEDIISFLEGQGVNNILIFLGLAIISLILARYVPAIIKFFISRFATSQIMDVYEKSVDPISGLIKIVVAFISISYWLDFLLSDEAFYDFFRVLMDLGIVIIIAWLFSRLWSQFLRVYGIHFLRKLGYEIDDLVVIAETVVNITIGVIAAFAFAGMRKMNLIAPLTGLGIGGLAVAFAAQKTLEQLLGTLVLYLDRPFIPGEYIRIPSSSQLSEGLFGRVESIGLRSSKIRTAAKGTLIIVPNSTLANLEIENITRGKKVMVLLYLDFNKQLIDKEQALVKQVIQESTDAITGIDPGSTSIFISHSSETKESRARVTFFILGSSENSIELRKRLLEIANEKVSLQLKDYGIEFEMQEPNIYVESPITI</sequence>
<evidence type="ECO:0000256" key="2">
    <source>
        <dbReference type="ARBA" id="ARBA00008017"/>
    </source>
</evidence>
<evidence type="ECO:0000313" key="8">
    <source>
        <dbReference type="EMBL" id="KST66351.1"/>
    </source>
</evidence>
<evidence type="ECO:0000256" key="3">
    <source>
        <dbReference type="ARBA" id="ARBA00022692"/>
    </source>
</evidence>
<dbReference type="InterPro" id="IPR011014">
    <property type="entry name" value="MscS_channel_TM-2"/>
</dbReference>
<dbReference type="PANTHER" id="PTHR30566">
    <property type="entry name" value="YNAI-RELATED MECHANOSENSITIVE ION CHANNEL"/>
    <property type="match status" value="1"/>
</dbReference>
<evidence type="ECO:0000256" key="1">
    <source>
        <dbReference type="ARBA" id="ARBA00004141"/>
    </source>
</evidence>
<feature type="domain" description="Mechanosensitive ion channel MscS" evidence="7">
    <location>
        <begin position="184"/>
        <end position="258"/>
    </location>
</feature>
<dbReference type="SUPFAM" id="SSF50182">
    <property type="entry name" value="Sm-like ribonucleoproteins"/>
    <property type="match status" value="1"/>
</dbReference>
<evidence type="ECO:0000256" key="4">
    <source>
        <dbReference type="ARBA" id="ARBA00022989"/>
    </source>
</evidence>
<dbReference type="InterPro" id="IPR010920">
    <property type="entry name" value="LSM_dom_sf"/>
</dbReference>
<dbReference type="PANTHER" id="PTHR30566:SF5">
    <property type="entry name" value="MECHANOSENSITIVE ION CHANNEL PROTEIN 1, MITOCHONDRIAL-RELATED"/>
    <property type="match status" value="1"/>
</dbReference>
<feature type="transmembrane region" description="Helical" evidence="6">
    <location>
        <begin position="163"/>
        <end position="181"/>
    </location>
</feature>
<keyword evidence="5 6" id="KW-0472">Membrane</keyword>
<evidence type="ECO:0000256" key="5">
    <source>
        <dbReference type="ARBA" id="ARBA00023136"/>
    </source>
</evidence>
<comment type="subcellular location">
    <subcellularLocation>
        <location evidence="1">Membrane</location>
        <topology evidence="1">Multi-pass membrane protein</topology>
    </subcellularLocation>
</comment>
<proteinExistence type="inferred from homology"/>
<dbReference type="RefSeq" id="WP_027844664.1">
    <property type="nucleotide sequence ID" value="NZ_LMTZ01000095.1"/>
</dbReference>
<comment type="caution">
    <text evidence="9">The sequence shown here is derived from an EMBL/GenBank/DDBJ whole genome shotgun (WGS) entry which is preliminary data.</text>
</comment>